<dbReference type="AlphaFoldDB" id="A0AAJ0FJL9"/>
<evidence type="ECO:0008006" key="4">
    <source>
        <dbReference type="Google" id="ProtNLM"/>
    </source>
</evidence>
<feature type="compositionally biased region" description="Pro residues" evidence="1">
    <location>
        <begin position="145"/>
        <end position="155"/>
    </location>
</feature>
<dbReference type="GeneID" id="85306667"/>
<organism evidence="2 3">
    <name type="scientific">Phialemonium atrogriseum</name>
    <dbReference type="NCBI Taxonomy" id="1093897"/>
    <lineage>
        <taxon>Eukaryota</taxon>
        <taxon>Fungi</taxon>
        <taxon>Dikarya</taxon>
        <taxon>Ascomycota</taxon>
        <taxon>Pezizomycotina</taxon>
        <taxon>Sordariomycetes</taxon>
        <taxon>Sordariomycetidae</taxon>
        <taxon>Cephalothecales</taxon>
        <taxon>Cephalothecaceae</taxon>
        <taxon>Phialemonium</taxon>
    </lineage>
</organism>
<feature type="region of interest" description="Disordered" evidence="1">
    <location>
        <begin position="116"/>
        <end position="155"/>
    </location>
</feature>
<feature type="compositionally biased region" description="Low complexity" evidence="1">
    <location>
        <begin position="119"/>
        <end position="142"/>
    </location>
</feature>
<evidence type="ECO:0000313" key="3">
    <source>
        <dbReference type="Proteomes" id="UP001244011"/>
    </source>
</evidence>
<evidence type="ECO:0000313" key="2">
    <source>
        <dbReference type="EMBL" id="KAK1770067.1"/>
    </source>
</evidence>
<dbReference type="EMBL" id="MU839001">
    <property type="protein sequence ID" value="KAK1770067.1"/>
    <property type="molecule type" value="Genomic_DNA"/>
</dbReference>
<comment type="caution">
    <text evidence="2">The sequence shown here is derived from an EMBL/GenBank/DDBJ whole genome shotgun (WGS) entry which is preliminary data.</text>
</comment>
<name>A0AAJ0FJL9_9PEZI</name>
<gene>
    <name evidence="2" type="ORF">QBC33DRAFT_310691</name>
</gene>
<evidence type="ECO:0000256" key="1">
    <source>
        <dbReference type="SAM" id="MobiDB-lite"/>
    </source>
</evidence>
<reference evidence="2" key="1">
    <citation type="submission" date="2023-06" db="EMBL/GenBank/DDBJ databases">
        <title>Genome-scale phylogeny and comparative genomics of the fungal order Sordariales.</title>
        <authorList>
            <consortium name="Lawrence Berkeley National Laboratory"/>
            <person name="Hensen N."/>
            <person name="Bonometti L."/>
            <person name="Westerberg I."/>
            <person name="Brannstrom I.O."/>
            <person name="Guillou S."/>
            <person name="Cros-Aarteil S."/>
            <person name="Calhoun S."/>
            <person name="Haridas S."/>
            <person name="Kuo A."/>
            <person name="Mondo S."/>
            <person name="Pangilinan J."/>
            <person name="Riley R."/>
            <person name="Labutti K."/>
            <person name="Andreopoulos B."/>
            <person name="Lipzen A."/>
            <person name="Chen C."/>
            <person name="Yanf M."/>
            <person name="Daum C."/>
            <person name="Ng V."/>
            <person name="Clum A."/>
            <person name="Steindorff A."/>
            <person name="Ohm R."/>
            <person name="Martin F."/>
            <person name="Silar P."/>
            <person name="Natvig D."/>
            <person name="Lalanne C."/>
            <person name="Gautier V."/>
            <person name="Ament-Velasquez S.L."/>
            <person name="Kruys A."/>
            <person name="Hutchinson M.I."/>
            <person name="Powell A.J."/>
            <person name="Barry K."/>
            <person name="Miller A.N."/>
            <person name="Grigoriev I.V."/>
            <person name="Debuchy R."/>
            <person name="Gladieux P."/>
            <person name="Thoren M.H."/>
            <person name="Johannesson H."/>
        </authorList>
    </citation>
    <scope>NUCLEOTIDE SEQUENCE</scope>
    <source>
        <strain evidence="2">8032-3</strain>
    </source>
</reference>
<dbReference type="Proteomes" id="UP001244011">
    <property type="component" value="Unassembled WGS sequence"/>
</dbReference>
<proteinExistence type="predicted"/>
<keyword evidence="3" id="KW-1185">Reference proteome</keyword>
<protein>
    <recommendedName>
        <fullName evidence="4">RRM domain-containing protein</fullName>
    </recommendedName>
</protein>
<accession>A0AAJ0FJL9</accession>
<dbReference type="RefSeq" id="XP_060286280.1">
    <property type="nucleotide sequence ID" value="XM_060423480.1"/>
</dbReference>
<sequence>MAPHNAQWEAQIEGLRKNRRLLVARGIPFNATRAAFETGLMAKLAKPNSINFLWPPPSSANYSNQTRHSGWVMLAFNQRTDIILAQADLKEYKFSGHRIKIDRAISRVAYTSGSSTKRAAAPATTAPTIVAPTTTAPTTTATNPFSPPGPTQPGL</sequence>